<accession>A0A023B788</accession>
<evidence type="ECO:0000313" key="4">
    <source>
        <dbReference type="Proteomes" id="UP000019763"/>
    </source>
</evidence>
<feature type="chain" id="PRO_5001516632" description="Transmembrane protein" evidence="2">
    <location>
        <begin position="17"/>
        <end position="296"/>
    </location>
</feature>
<dbReference type="RefSeq" id="XP_011130341.1">
    <property type="nucleotide sequence ID" value="XM_011132039.1"/>
</dbReference>
<evidence type="ECO:0000256" key="1">
    <source>
        <dbReference type="SAM" id="MobiDB-lite"/>
    </source>
</evidence>
<sequence>MRLLALCASLILTAEAEPGGVLEPTREPERAAVPSTESEPDNGLRCLHSTDLISTGTEVTAPSGSGVGQAAPTMTTSRVQQATGAGRLRRTLSDLTQQTVGVAEAKLCYASQVKKTLKRRAASLPVASSAADVVAQGVEISRDYFGDAERVYLNVICNCNVKPSLPGSGNYAASLVRLSEVDCVGMVPNTRVSYNLTNPGTCFAGAVRQSYQARGAVSRLFLDTSNQTTAGNQTSGGRLNVRNSADLVFRAGEFKLGPLGYYSVCNKDPRIQNLDHVNLFQEAKKVANEMKQPTDL</sequence>
<dbReference type="VEuPathDB" id="CryptoDB:GNI_071990"/>
<feature type="region of interest" description="Disordered" evidence="1">
    <location>
        <begin position="19"/>
        <end position="43"/>
    </location>
</feature>
<protein>
    <recommendedName>
        <fullName evidence="5">Transmembrane protein</fullName>
    </recommendedName>
</protein>
<proteinExistence type="predicted"/>
<dbReference type="AlphaFoldDB" id="A0A023B788"/>
<evidence type="ECO:0000313" key="3">
    <source>
        <dbReference type="EMBL" id="EZG67087.1"/>
    </source>
</evidence>
<evidence type="ECO:0008006" key="5">
    <source>
        <dbReference type="Google" id="ProtNLM"/>
    </source>
</evidence>
<comment type="caution">
    <text evidence="3">The sequence shown here is derived from an EMBL/GenBank/DDBJ whole genome shotgun (WGS) entry which is preliminary data.</text>
</comment>
<gene>
    <name evidence="3" type="ORF">GNI_071990</name>
</gene>
<keyword evidence="4" id="KW-1185">Reference proteome</keyword>
<dbReference type="Proteomes" id="UP000019763">
    <property type="component" value="Unassembled WGS sequence"/>
</dbReference>
<name>A0A023B788_GRENI</name>
<dbReference type="EMBL" id="AFNH02000541">
    <property type="protein sequence ID" value="EZG67087.1"/>
    <property type="molecule type" value="Genomic_DNA"/>
</dbReference>
<dbReference type="GeneID" id="22912626"/>
<reference evidence="3" key="1">
    <citation type="submission" date="2013-12" db="EMBL/GenBank/DDBJ databases">
        <authorList>
            <person name="Omoto C.K."/>
            <person name="Sibley D."/>
            <person name="Venepally P."/>
            <person name="Hadjithomas M."/>
            <person name="Karamycheva S."/>
            <person name="Brunk B."/>
            <person name="Roos D."/>
            <person name="Caler E."/>
            <person name="Lorenzi H."/>
        </authorList>
    </citation>
    <scope>NUCLEOTIDE SEQUENCE</scope>
</reference>
<evidence type="ECO:0000256" key="2">
    <source>
        <dbReference type="SAM" id="SignalP"/>
    </source>
</evidence>
<organism evidence="3 4">
    <name type="scientific">Gregarina niphandrodes</name>
    <name type="common">Septate eugregarine</name>
    <dbReference type="NCBI Taxonomy" id="110365"/>
    <lineage>
        <taxon>Eukaryota</taxon>
        <taxon>Sar</taxon>
        <taxon>Alveolata</taxon>
        <taxon>Apicomplexa</taxon>
        <taxon>Conoidasida</taxon>
        <taxon>Gregarinasina</taxon>
        <taxon>Eugregarinorida</taxon>
        <taxon>Gregarinidae</taxon>
        <taxon>Gregarina</taxon>
    </lineage>
</organism>
<feature type="signal peptide" evidence="2">
    <location>
        <begin position="1"/>
        <end position="16"/>
    </location>
</feature>
<keyword evidence="2" id="KW-0732">Signal</keyword>